<evidence type="ECO:0000313" key="3">
    <source>
        <dbReference type="EMBL" id="KPJ54481.1"/>
    </source>
</evidence>
<dbReference type="SUPFAM" id="SSF111384">
    <property type="entry name" value="OmpH-like"/>
    <property type="match status" value="1"/>
</dbReference>
<dbReference type="GO" id="GO:0050821">
    <property type="term" value="P:protein stabilization"/>
    <property type="evidence" value="ECO:0007669"/>
    <property type="project" value="TreeGrafter"/>
</dbReference>
<dbReference type="AlphaFoldDB" id="A0A0S7WWG6"/>
<name>A0A0S7WWG6_UNCT6</name>
<evidence type="ECO:0000256" key="1">
    <source>
        <dbReference type="ARBA" id="ARBA00009091"/>
    </source>
</evidence>
<evidence type="ECO:0000313" key="4">
    <source>
        <dbReference type="Proteomes" id="UP000052008"/>
    </source>
</evidence>
<keyword evidence="2" id="KW-0732">Signal</keyword>
<reference evidence="3 4" key="1">
    <citation type="journal article" date="2015" name="Microbiome">
        <title>Genomic resolution of linkages in carbon, nitrogen, and sulfur cycling among widespread estuary sediment bacteria.</title>
        <authorList>
            <person name="Baker B.J."/>
            <person name="Lazar C.S."/>
            <person name="Teske A.P."/>
            <person name="Dick G.J."/>
        </authorList>
    </citation>
    <scope>NUCLEOTIDE SEQUENCE [LARGE SCALE GENOMIC DNA]</scope>
    <source>
        <strain evidence="3">DG_24</strain>
    </source>
</reference>
<comment type="caution">
    <text evidence="3">The sequence shown here is derived from an EMBL/GenBank/DDBJ whole genome shotgun (WGS) entry which is preliminary data.</text>
</comment>
<dbReference type="InterPro" id="IPR024930">
    <property type="entry name" value="Skp_dom_sf"/>
</dbReference>
<dbReference type="EMBL" id="LIZS01000001">
    <property type="protein sequence ID" value="KPJ54481.1"/>
    <property type="molecule type" value="Genomic_DNA"/>
</dbReference>
<dbReference type="Proteomes" id="UP000052008">
    <property type="component" value="Unassembled WGS sequence"/>
</dbReference>
<dbReference type="SMART" id="SM00935">
    <property type="entry name" value="OmpH"/>
    <property type="match status" value="1"/>
</dbReference>
<gene>
    <name evidence="3" type="ORF">AMJ39_00185</name>
</gene>
<accession>A0A0S7WWG6</accession>
<organism evidence="3 4">
    <name type="scientific">candidate division TA06 bacterium DG_24</name>
    <dbReference type="NCBI Taxonomy" id="1703770"/>
    <lineage>
        <taxon>Bacteria</taxon>
        <taxon>Bacteria division TA06</taxon>
    </lineage>
</organism>
<dbReference type="PANTHER" id="PTHR35089:SF1">
    <property type="entry name" value="CHAPERONE PROTEIN SKP"/>
    <property type="match status" value="1"/>
</dbReference>
<proteinExistence type="inferred from homology"/>
<sequence>MDGSIDTARQWGTLMKTLVTASAIVALASALGGEEVKIGYIDSGRIFTEYRGTADIETQLNEELRSWQGEERTRLGEIEQLEAQLESQRLMLSDESQRTKQTEIDRKRREYQEYVQGVWGPGGLLEQRNIELTQPIIERINVAIEKIASAEHYTMVLDIADGFVVYAVPGLDVTDKVIEELNREFEPLLAAGEKLKLAVFDVHEADKMARELGYGEQITQFLEAALVATNLFELVRGDDFQRAMTENMVVRTDEQIELSVALDVGRDARAEVILLSEVSVTPSEIEIESVLYDVMTGRELAQGRGTAANEEELESAVSVLTGSILEKVRL</sequence>
<dbReference type="STRING" id="1703770.AMJ39_00185"/>
<dbReference type="PANTHER" id="PTHR35089">
    <property type="entry name" value="CHAPERONE PROTEIN SKP"/>
    <property type="match status" value="1"/>
</dbReference>
<protein>
    <recommendedName>
        <fullName evidence="5">OmpH family outer membrane protein</fullName>
    </recommendedName>
</protein>
<dbReference type="InterPro" id="IPR005632">
    <property type="entry name" value="Chaperone_Skp"/>
</dbReference>
<evidence type="ECO:0000256" key="2">
    <source>
        <dbReference type="ARBA" id="ARBA00022729"/>
    </source>
</evidence>
<evidence type="ECO:0008006" key="5">
    <source>
        <dbReference type="Google" id="ProtNLM"/>
    </source>
</evidence>
<dbReference type="Gene3D" id="3.30.910.20">
    <property type="entry name" value="Skp domain"/>
    <property type="match status" value="1"/>
</dbReference>
<dbReference type="Pfam" id="PF03938">
    <property type="entry name" value="OmpH"/>
    <property type="match status" value="1"/>
</dbReference>
<dbReference type="GO" id="GO:0051082">
    <property type="term" value="F:unfolded protein binding"/>
    <property type="evidence" value="ECO:0007669"/>
    <property type="project" value="InterPro"/>
</dbReference>
<comment type="similarity">
    <text evidence="1">Belongs to the Skp family.</text>
</comment>
<dbReference type="GO" id="GO:0005829">
    <property type="term" value="C:cytosol"/>
    <property type="evidence" value="ECO:0007669"/>
    <property type="project" value="TreeGrafter"/>
</dbReference>